<evidence type="ECO:0000313" key="7">
    <source>
        <dbReference type="EMBL" id="OHT13300.1"/>
    </source>
</evidence>
<dbReference type="OrthoDB" id="10609262at2759"/>
<keyword evidence="3 5" id="KW-1133">Transmembrane helix</keyword>
<feature type="transmembrane region" description="Helical" evidence="5">
    <location>
        <begin position="186"/>
        <end position="206"/>
    </location>
</feature>
<evidence type="ECO:0000259" key="6">
    <source>
        <dbReference type="Pfam" id="PF10277"/>
    </source>
</evidence>
<comment type="subcellular location">
    <subcellularLocation>
        <location evidence="1">Endomembrane system</location>
        <topology evidence="1">Multi-pass membrane protein</topology>
    </subcellularLocation>
</comment>
<dbReference type="VEuPathDB" id="TrichDB:TRFO_16633"/>
<dbReference type="RefSeq" id="XP_068366436.1">
    <property type="nucleotide sequence ID" value="XM_068499100.1"/>
</dbReference>
<dbReference type="PANTHER" id="PTHR21324">
    <property type="entry name" value="FASTING-INDUCIBLE INTEGRAL MEMBRANE PROTEIN TM6P1-RELATED"/>
    <property type="match status" value="1"/>
</dbReference>
<keyword evidence="4 5" id="KW-0472">Membrane</keyword>
<evidence type="ECO:0000256" key="4">
    <source>
        <dbReference type="ARBA" id="ARBA00023136"/>
    </source>
</evidence>
<feature type="domain" description="CWH43-like N-terminal" evidence="6">
    <location>
        <begin position="44"/>
        <end position="238"/>
    </location>
</feature>
<feature type="transmembrane region" description="Helical" evidence="5">
    <location>
        <begin position="88"/>
        <end position="112"/>
    </location>
</feature>
<proteinExistence type="predicted"/>
<evidence type="ECO:0000256" key="3">
    <source>
        <dbReference type="ARBA" id="ARBA00022989"/>
    </source>
</evidence>
<dbReference type="GO" id="GO:0012505">
    <property type="term" value="C:endomembrane system"/>
    <property type="evidence" value="ECO:0007669"/>
    <property type="project" value="UniProtKB-SubCell"/>
</dbReference>
<dbReference type="Proteomes" id="UP000179807">
    <property type="component" value="Unassembled WGS sequence"/>
</dbReference>
<feature type="transmembrane region" description="Helical" evidence="5">
    <location>
        <begin position="153"/>
        <end position="174"/>
    </location>
</feature>
<dbReference type="PANTHER" id="PTHR21324:SF2">
    <property type="entry name" value="EG:22E5.9 PROTEIN"/>
    <property type="match status" value="1"/>
</dbReference>
<dbReference type="GeneID" id="94833804"/>
<dbReference type="AlphaFoldDB" id="A0A1J4KU63"/>
<evidence type="ECO:0000313" key="8">
    <source>
        <dbReference type="Proteomes" id="UP000179807"/>
    </source>
</evidence>
<evidence type="ECO:0000256" key="5">
    <source>
        <dbReference type="SAM" id="Phobius"/>
    </source>
</evidence>
<reference evidence="7" key="1">
    <citation type="submission" date="2016-10" db="EMBL/GenBank/DDBJ databases">
        <authorList>
            <person name="Benchimol M."/>
            <person name="Almeida L.G."/>
            <person name="Vasconcelos A.T."/>
            <person name="Perreira-Neves A."/>
            <person name="Rosa I.A."/>
            <person name="Tasca T."/>
            <person name="Bogo M.R."/>
            <person name="de Souza W."/>
        </authorList>
    </citation>
    <scope>NUCLEOTIDE SEQUENCE [LARGE SCALE GENOMIC DNA]</scope>
    <source>
        <strain evidence="7">K</strain>
    </source>
</reference>
<name>A0A1J4KU63_9EUKA</name>
<sequence>MSTIDTKTSKKSIETSSIVQKKEKTEDALDNYTHKILVNLHPRILSFLAFIFPLSIGVIILIIFIMQGRWSNYLPTISETGTEYPNDSFFAISMGMGSFTTGFCLFAHALYVSHYCKTTKLVNIILFILASTSSLGIAGLGFFSIHLDHTHHFMFAFMGFVSILLFEFVSWKNNDKTSNEIQRTRIISLMFAVFGLFLFGGLDWYLSHRRNTTITACGEYILLYFMMYIIYTYHHELGSVNIYIVLL</sequence>
<feature type="transmembrane region" description="Helical" evidence="5">
    <location>
        <begin position="44"/>
        <end position="68"/>
    </location>
</feature>
<gene>
    <name evidence="7" type="ORF">TRFO_16633</name>
</gene>
<organism evidence="7 8">
    <name type="scientific">Tritrichomonas foetus</name>
    <dbReference type="NCBI Taxonomy" id="1144522"/>
    <lineage>
        <taxon>Eukaryota</taxon>
        <taxon>Metamonada</taxon>
        <taxon>Parabasalia</taxon>
        <taxon>Tritrichomonadida</taxon>
        <taxon>Tritrichomonadidae</taxon>
        <taxon>Tritrichomonas</taxon>
    </lineage>
</organism>
<evidence type="ECO:0000256" key="1">
    <source>
        <dbReference type="ARBA" id="ARBA00004127"/>
    </source>
</evidence>
<protein>
    <recommendedName>
        <fullName evidence="6">CWH43-like N-terminal domain-containing protein</fullName>
    </recommendedName>
</protein>
<keyword evidence="2 5" id="KW-0812">Transmembrane</keyword>
<dbReference type="Pfam" id="PF10277">
    <property type="entry name" value="Frag1"/>
    <property type="match status" value="1"/>
</dbReference>
<accession>A0A1J4KU63</accession>
<feature type="transmembrane region" description="Helical" evidence="5">
    <location>
        <begin position="124"/>
        <end position="147"/>
    </location>
</feature>
<dbReference type="InterPro" id="IPR019402">
    <property type="entry name" value="CWH43_N"/>
</dbReference>
<dbReference type="InterPro" id="IPR050911">
    <property type="entry name" value="DRAM/TMEM150_Autophagy_Mod"/>
</dbReference>
<dbReference type="EMBL" id="MLAK01000544">
    <property type="protein sequence ID" value="OHT13300.1"/>
    <property type="molecule type" value="Genomic_DNA"/>
</dbReference>
<comment type="caution">
    <text evidence="7">The sequence shown here is derived from an EMBL/GenBank/DDBJ whole genome shotgun (WGS) entry which is preliminary data.</text>
</comment>
<keyword evidence="8" id="KW-1185">Reference proteome</keyword>
<evidence type="ECO:0000256" key="2">
    <source>
        <dbReference type="ARBA" id="ARBA00022692"/>
    </source>
</evidence>